<dbReference type="Proteomes" id="UP000033640">
    <property type="component" value="Unassembled WGS sequence"/>
</dbReference>
<dbReference type="AlphaFoldDB" id="A0A0F0LAY0"/>
<proteinExistence type="predicted"/>
<feature type="transmembrane region" description="Helical" evidence="1">
    <location>
        <begin position="250"/>
        <end position="267"/>
    </location>
</feature>
<dbReference type="GO" id="GO:0016747">
    <property type="term" value="F:acyltransferase activity, transferring groups other than amino-acyl groups"/>
    <property type="evidence" value="ECO:0007669"/>
    <property type="project" value="InterPro"/>
</dbReference>
<comment type="caution">
    <text evidence="3">The sequence shown here is derived from an EMBL/GenBank/DDBJ whole genome shotgun (WGS) entry which is preliminary data.</text>
</comment>
<organism evidence="3 4">
    <name type="scientific">Microbacterium oxydans</name>
    <dbReference type="NCBI Taxonomy" id="82380"/>
    <lineage>
        <taxon>Bacteria</taxon>
        <taxon>Bacillati</taxon>
        <taxon>Actinomycetota</taxon>
        <taxon>Actinomycetes</taxon>
        <taxon>Micrococcales</taxon>
        <taxon>Microbacteriaceae</taxon>
        <taxon>Microbacterium</taxon>
    </lineage>
</organism>
<feature type="transmembrane region" description="Helical" evidence="1">
    <location>
        <begin position="12"/>
        <end position="31"/>
    </location>
</feature>
<dbReference type="InterPro" id="IPR002656">
    <property type="entry name" value="Acyl_transf_3_dom"/>
</dbReference>
<keyword evidence="1" id="KW-1133">Transmembrane helix</keyword>
<evidence type="ECO:0000256" key="1">
    <source>
        <dbReference type="SAM" id="Phobius"/>
    </source>
</evidence>
<dbReference type="GO" id="GO:0016020">
    <property type="term" value="C:membrane"/>
    <property type="evidence" value="ECO:0007669"/>
    <property type="project" value="TreeGrafter"/>
</dbReference>
<dbReference type="PANTHER" id="PTHR23028:SF53">
    <property type="entry name" value="ACYL_TRANSF_3 DOMAIN-CONTAINING PROTEIN"/>
    <property type="match status" value="1"/>
</dbReference>
<keyword evidence="3" id="KW-0012">Acyltransferase</keyword>
<feature type="transmembrane region" description="Helical" evidence="1">
    <location>
        <begin position="150"/>
        <end position="169"/>
    </location>
</feature>
<dbReference type="RefSeq" id="WP_045279546.1">
    <property type="nucleotide sequence ID" value="NZ_CAKKLT010000016.1"/>
</dbReference>
<feature type="transmembrane region" description="Helical" evidence="1">
    <location>
        <begin position="226"/>
        <end position="244"/>
    </location>
</feature>
<name>A0A0F0LAY0_9MICO</name>
<feature type="transmembrane region" description="Helical" evidence="1">
    <location>
        <begin position="43"/>
        <end position="62"/>
    </location>
</feature>
<dbReference type="EMBL" id="JYIW01000025">
    <property type="protein sequence ID" value="KJL28706.1"/>
    <property type="molecule type" value="Genomic_DNA"/>
</dbReference>
<dbReference type="Pfam" id="PF01757">
    <property type="entry name" value="Acyl_transf_3"/>
    <property type="match status" value="1"/>
</dbReference>
<sequence>MSSFDVRANSFGFLRLAFAVLVVVAHSWPLGGFGADPGREDNNLGILAVEAFFALSGFLITMSGTRLSVGRFFWHRILRIFPGYWMSLVVVALVLAPIVWRTSHGLSEYLGATPPPSGFLFTNALLVQNQIGIGDTLGGNPFPSMWNGPLYTLPFEFACYLLIGLLMAGRVLSGRMVAVLAGVAWLWVQLAQIGALGVYDDRQAKFTLCFLIGSAIYFAKERLLAGMRWLPPLALVVFVGTYLSWGFQQVGLVAFPYLVLWVAYHLPFRSVGRKHDFSYGIYVYGWPVQQLAAYFGANDLGLVAYMLISLAGTLVLAVASWFLIESQALKWKSSDALSWFRAERVRV</sequence>
<feature type="transmembrane region" description="Helical" evidence="1">
    <location>
        <begin position="176"/>
        <end position="197"/>
    </location>
</feature>
<dbReference type="OrthoDB" id="9796461at2"/>
<feature type="transmembrane region" description="Helical" evidence="1">
    <location>
        <begin position="83"/>
        <end position="100"/>
    </location>
</feature>
<reference evidence="3 4" key="1">
    <citation type="submission" date="2015-02" db="EMBL/GenBank/DDBJ databases">
        <title>Draft genome sequences of ten Microbacterium spp. with emphasis on heavy metal contaminated environments.</title>
        <authorList>
            <person name="Corretto E."/>
        </authorList>
    </citation>
    <scope>NUCLEOTIDE SEQUENCE [LARGE SCALE GENOMIC DNA]</scope>
    <source>
        <strain evidence="3 4">BEL4b</strain>
    </source>
</reference>
<accession>A0A0F0LAY0</accession>
<evidence type="ECO:0000313" key="4">
    <source>
        <dbReference type="Proteomes" id="UP000033640"/>
    </source>
</evidence>
<dbReference type="GO" id="GO:0009103">
    <property type="term" value="P:lipopolysaccharide biosynthetic process"/>
    <property type="evidence" value="ECO:0007669"/>
    <property type="project" value="TreeGrafter"/>
</dbReference>
<feature type="transmembrane region" description="Helical" evidence="1">
    <location>
        <begin position="303"/>
        <end position="324"/>
    </location>
</feature>
<feature type="domain" description="Acyltransferase 3" evidence="2">
    <location>
        <begin position="13"/>
        <end position="319"/>
    </location>
</feature>
<protein>
    <submittedName>
        <fullName evidence="3">Acyltransferase family protein</fullName>
    </submittedName>
</protein>
<keyword evidence="1" id="KW-0812">Transmembrane</keyword>
<dbReference type="PANTHER" id="PTHR23028">
    <property type="entry name" value="ACETYLTRANSFERASE"/>
    <property type="match status" value="1"/>
</dbReference>
<keyword evidence="3" id="KW-0808">Transferase</keyword>
<dbReference type="PATRIC" id="fig|82380.11.peg.2218"/>
<keyword evidence="1" id="KW-0472">Membrane</keyword>
<gene>
    <name evidence="3" type="ORF">RS83_02185</name>
</gene>
<evidence type="ECO:0000313" key="3">
    <source>
        <dbReference type="EMBL" id="KJL28706.1"/>
    </source>
</evidence>
<dbReference type="InterPro" id="IPR050879">
    <property type="entry name" value="Acyltransferase_3"/>
</dbReference>
<evidence type="ECO:0000259" key="2">
    <source>
        <dbReference type="Pfam" id="PF01757"/>
    </source>
</evidence>